<reference evidence="3 4" key="1">
    <citation type="submission" date="2016-10" db="EMBL/GenBank/DDBJ databases">
        <authorList>
            <person name="Cai Z."/>
        </authorList>
    </citation>
    <scope>NUCLEOTIDE SEQUENCE [LARGE SCALE GENOMIC DNA]</scope>
</reference>
<proteinExistence type="inferred from homology"/>
<dbReference type="STRING" id="3088.A0A383W561"/>
<feature type="domain" description="RDRP core" evidence="2">
    <location>
        <begin position="333"/>
        <end position="802"/>
    </location>
</feature>
<name>A0A383W561_TETOB</name>
<dbReference type="PANTHER" id="PTHR23079:SF55">
    <property type="entry name" value="RNA-DIRECTED RNA POLYMERASE"/>
    <property type="match status" value="1"/>
</dbReference>
<sequence length="875" mass="93890">MATACSVTIDLQQRCLTVEAPFNTPTGPEQHLLVIMFRHLRRSLLVNPQTHSITFTVRQPPKVLRKVPERPLMFGLGPDNGPEWEVAMDPTAADLTCLGSAGVVAGMPQAVGGGLAGAHGVLGRCTWFSVRLAAAAMDALSPGSKLWKKLRSFKLLATAGQAQQQQQQQAVLSKEHWEGLHGACALPHMLQELDFDVGYHVVLLLSSGVASMWQASTPAFQQLLQQQHPAAASQALAELASSAVPIRDLEAALQQQLEGLADKAAGQAAAATAAATQRCSVLRVHVTTRRVKYLRPEPESGNRVIRHFSSQEAVDSSSLPHHLRCLSGLVISDSHFLRVSFGDEHGDRLRGSSQEPLEDFYSLMGAVLQQGVWVNGRFYAYLAYSSSQLKTWSCWFVADPLQGQPGAAGAAVLADALRHWMGDALDKEKVPAKCAARLGQCFSSTVDAAEVQQHQLGQLDDVQRNDYCFSDGVGVISPLLLQEVLGEVPFAPKGAAAAPVSAIQIRYGGAKGVLSRCSALRGRQLQLRPSQLKFSSHPQLEVCSVAAWLPAYLNRQIIAMMAHNGVPAEAFLAKLEACLDDLAAMCSSTQQALHVLPHLGGIEPGAHAAMLSMLAVADTCGLPLDPLLDSCLRAVARWQVTDLRAKARLLVQQGATLVGVLDETGALQEGQVFVQVQSRTMSAPAVVTGPVVLAKSPVAHMVDVRRVQAVAPPGSAGQRLAADYVNVVVFSQQGQRPLPNMLSGSDLDGDQYVVLWDEQLLQPRNSPAQDYTAAPPDQVDKVTPKHLQQHFVDFARNDNLGMPQSYPHFMERKDRPSYESTTVLGQMYDRVLAHPITKQLLEADAAANLAANNSSSKTAAAALARAAAAGAWAGQ</sequence>
<comment type="similarity">
    <text evidence="1">Belongs to the RdRP family.</text>
</comment>
<comment type="catalytic activity">
    <reaction evidence="1">
        <text>RNA(n) + a ribonucleoside 5'-triphosphate = RNA(n+1) + diphosphate</text>
        <dbReference type="Rhea" id="RHEA:21248"/>
        <dbReference type="Rhea" id="RHEA-COMP:14527"/>
        <dbReference type="Rhea" id="RHEA-COMP:17342"/>
        <dbReference type="ChEBI" id="CHEBI:33019"/>
        <dbReference type="ChEBI" id="CHEBI:61557"/>
        <dbReference type="ChEBI" id="CHEBI:140395"/>
        <dbReference type="EC" id="2.7.7.48"/>
    </reaction>
</comment>
<keyword evidence="1" id="KW-0808">Transferase</keyword>
<dbReference type="Pfam" id="PF05183">
    <property type="entry name" value="RdRP"/>
    <property type="match status" value="1"/>
</dbReference>
<accession>A0A383W561</accession>
<dbReference type="AlphaFoldDB" id="A0A383W561"/>
<evidence type="ECO:0000256" key="1">
    <source>
        <dbReference type="RuleBase" id="RU363098"/>
    </source>
</evidence>
<keyword evidence="1" id="KW-0548">Nucleotidyltransferase</keyword>
<keyword evidence="1" id="KW-0694">RNA-binding</keyword>
<dbReference type="GO" id="GO:0030422">
    <property type="term" value="P:siRNA processing"/>
    <property type="evidence" value="ECO:0007669"/>
    <property type="project" value="TreeGrafter"/>
</dbReference>
<evidence type="ECO:0000313" key="3">
    <source>
        <dbReference type="EMBL" id="SZX72333.1"/>
    </source>
</evidence>
<dbReference type="InterPro" id="IPR057596">
    <property type="entry name" value="RDRP_core"/>
</dbReference>
<dbReference type="GO" id="GO:0003968">
    <property type="term" value="F:RNA-directed RNA polymerase activity"/>
    <property type="evidence" value="ECO:0007669"/>
    <property type="project" value="UniProtKB-KW"/>
</dbReference>
<dbReference type="InterPro" id="IPR007855">
    <property type="entry name" value="RDRP"/>
</dbReference>
<keyword evidence="1" id="KW-0696">RNA-directed RNA polymerase</keyword>
<comment type="function">
    <text evidence="1">Probably involved in the RNA silencing pathway and required for the generation of small interfering RNAs (siRNAs).</text>
</comment>
<dbReference type="GO" id="GO:0003723">
    <property type="term" value="F:RNA binding"/>
    <property type="evidence" value="ECO:0007669"/>
    <property type="project" value="UniProtKB-KW"/>
</dbReference>
<organism evidence="3 4">
    <name type="scientific">Tetradesmus obliquus</name>
    <name type="common">Green alga</name>
    <name type="synonym">Acutodesmus obliquus</name>
    <dbReference type="NCBI Taxonomy" id="3088"/>
    <lineage>
        <taxon>Eukaryota</taxon>
        <taxon>Viridiplantae</taxon>
        <taxon>Chlorophyta</taxon>
        <taxon>core chlorophytes</taxon>
        <taxon>Chlorophyceae</taxon>
        <taxon>CS clade</taxon>
        <taxon>Sphaeropleales</taxon>
        <taxon>Scenedesmaceae</taxon>
        <taxon>Tetradesmus</taxon>
    </lineage>
</organism>
<evidence type="ECO:0000313" key="4">
    <source>
        <dbReference type="Proteomes" id="UP000256970"/>
    </source>
</evidence>
<dbReference type="EC" id="2.7.7.48" evidence="1"/>
<dbReference type="EMBL" id="FNXT01001126">
    <property type="protein sequence ID" value="SZX72333.1"/>
    <property type="molecule type" value="Genomic_DNA"/>
</dbReference>
<evidence type="ECO:0000259" key="2">
    <source>
        <dbReference type="Pfam" id="PF05183"/>
    </source>
</evidence>
<dbReference type="PANTHER" id="PTHR23079">
    <property type="entry name" value="RNA-DEPENDENT RNA POLYMERASE"/>
    <property type="match status" value="1"/>
</dbReference>
<dbReference type="Proteomes" id="UP000256970">
    <property type="component" value="Unassembled WGS sequence"/>
</dbReference>
<gene>
    <name evidence="3" type="ORF">BQ4739_LOCUS12517</name>
</gene>
<dbReference type="GO" id="GO:0031380">
    <property type="term" value="C:nuclear RNA-directed RNA polymerase complex"/>
    <property type="evidence" value="ECO:0007669"/>
    <property type="project" value="TreeGrafter"/>
</dbReference>
<keyword evidence="1" id="KW-0943">RNA-mediated gene silencing</keyword>
<protein>
    <recommendedName>
        <fullName evidence="1">RNA-dependent RNA polymerase</fullName>
        <ecNumber evidence="1">2.7.7.48</ecNumber>
    </recommendedName>
</protein>
<keyword evidence="4" id="KW-1185">Reference proteome</keyword>